<protein>
    <submittedName>
        <fullName evidence="2">Uncharacterized protein</fullName>
    </submittedName>
</protein>
<evidence type="ECO:0000313" key="2">
    <source>
        <dbReference type="RefSeq" id="XP_071917722.1"/>
    </source>
</evidence>
<dbReference type="RefSeq" id="XP_071917722.1">
    <property type="nucleotide sequence ID" value="XM_072061621.1"/>
</dbReference>
<accession>A0ABM4VDX4</accession>
<evidence type="ECO:0000313" key="1">
    <source>
        <dbReference type="Proteomes" id="UP001652660"/>
    </source>
</evidence>
<dbReference type="Proteomes" id="UP001652660">
    <property type="component" value="Chromosome 8e"/>
</dbReference>
<name>A0ABM4VDX4_COFAR</name>
<proteinExistence type="predicted"/>
<organism evidence="1 2">
    <name type="scientific">Coffea arabica</name>
    <name type="common">Arabian coffee</name>
    <dbReference type="NCBI Taxonomy" id="13443"/>
    <lineage>
        <taxon>Eukaryota</taxon>
        <taxon>Viridiplantae</taxon>
        <taxon>Streptophyta</taxon>
        <taxon>Embryophyta</taxon>
        <taxon>Tracheophyta</taxon>
        <taxon>Spermatophyta</taxon>
        <taxon>Magnoliopsida</taxon>
        <taxon>eudicotyledons</taxon>
        <taxon>Gunneridae</taxon>
        <taxon>Pentapetalae</taxon>
        <taxon>asterids</taxon>
        <taxon>lamiids</taxon>
        <taxon>Gentianales</taxon>
        <taxon>Rubiaceae</taxon>
        <taxon>Ixoroideae</taxon>
        <taxon>Gardenieae complex</taxon>
        <taxon>Bertiereae - Coffeeae clade</taxon>
        <taxon>Coffeeae</taxon>
        <taxon>Coffea</taxon>
    </lineage>
</organism>
<reference evidence="2" key="1">
    <citation type="submission" date="2025-08" db="UniProtKB">
        <authorList>
            <consortium name="RefSeq"/>
        </authorList>
    </citation>
    <scope>IDENTIFICATION</scope>
    <source>
        <tissue evidence="2">Leaves</tissue>
    </source>
</reference>
<gene>
    <name evidence="2" type="primary">LOC113703030</name>
</gene>
<keyword evidence="1" id="KW-1185">Reference proteome</keyword>
<sequence length="126" mass="14571">MEEKSTGRRKKDLSFQGRSNLYLWSRNKQMVKIAFKYKLVEKRMRGIGSIQHFADLLNLSREFSSLSLEYASAVLSSMCSNESKPEEWKNSYRFPCIIMIEVPCIPRIKIGIISMSVLHGSTVIIY</sequence>
<dbReference type="GeneID" id="113703030"/>